<evidence type="ECO:0000256" key="2">
    <source>
        <dbReference type="ARBA" id="ARBA00022679"/>
    </source>
</evidence>
<comment type="caution">
    <text evidence="4">The sequence shown here is derived from an EMBL/GenBank/DDBJ whole genome shotgun (WGS) entry which is preliminary data.</text>
</comment>
<dbReference type="Gene3D" id="3.40.50.150">
    <property type="entry name" value="Vaccinia Virus protein VP39"/>
    <property type="match status" value="1"/>
</dbReference>
<accession>A0ABV0BND6</accession>
<feature type="domain" description="Methyltransferase type 11" evidence="3">
    <location>
        <begin position="85"/>
        <end position="137"/>
    </location>
</feature>
<dbReference type="GO" id="GO:0032259">
    <property type="term" value="P:methylation"/>
    <property type="evidence" value="ECO:0007669"/>
    <property type="project" value="UniProtKB-KW"/>
</dbReference>
<proteinExistence type="predicted"/>
<dbReference type="GO" id="GO:0008168">
    <property type="term" value="F:methyltransferase activity"/>
    <property type="evidence" value="ECO:0007669"/>
    <property type="project" value="UniProtKB-KW"/>
</dbReference>
<dbReference type="RefSeq" id="WP_346337714.1">
    <property type="nucleotide sequence ID" value="NZ_JBBYXI010000004.1"/>
</dbReference>
<reference evidence="4 5" key="1">
    <citation type="submission" date="2024-04" db="EMBL/GenBank/DDBJ databases">
        <title>A novel species isolated from cricket.</title>
        <authorList>
            <person name="Wang H.-C."/>
        </authorList>
    </citation>
    <scope>NUCLEOTIDE SEQUENCE [LARGE SCALE GENOMIC DNA]</scope>
    <source>
        <strain evidence="4 5">WL0021</strain>
    </source>
</reference>
<dbReference type="InterPro" id="IPR013216">
    <property type="entry name" value="Methyltransf_11"/>
</dbReference>
<evidence type="ECO:0000313" key="4">
    <source>
        <dbReference type="EMBL" id="MEN3931671.1"/>
    </source>
</evidence>
<protein>
    <submittedName>
        <fullName evidence="4">Methyltransferase domain-containing protein</fullName>
    </submittedName>
</protein>
<dbReference type="InterPro" id="IPR029063">
    <property type="entry name" value="SAM-dependent_MTases_sf"/>
</dbReference>
<dbReference type="PANTHER" id="PTHR13090">
    <property type="entry name" value="ARGININE-HYDROXYLASE NDUFAF5, MITOCHONDRIAL"/>
    <property type="match status" value="1"/>
</dbReference>
<evidence type="ECO:0000313" key="5">
    <source>
        <dbReference type="Proteomes" id="UP001418637"/>
    </source>
</evidence>
<keyword evidence="5" id="KW-1185">Reference proteome</keyword>
<dbReference type="InterPro" id="IPR050602">
    <property type="entry name" value="Malonyl-ACP_OMT"/>
</dbReference>
<dbReference type="EMBL" id="JBBYXI010000004">
    <property type="protein sequence ID" value="MEN3931671.1"/>
    <property type="molecule type" value="Genomic_DNA"/>
</dbReference>
<dbReference type="Proteomes" id="UP001418637">
    <property type="component" value="Unassembled WGS sequence"/>
</dbReference>
<name>A0ABV0BND6_9HYPH</name>
<dbReference type="SUPFAM" id="SSF53335">
    <property type="entry name" value="S-adenosyl-L-methionine-dependent methyltransferases"/>
    <property type="match status" value="1"/>
</dbReference>
<dbReference type="PANTHER" id="PTHR13090:SF1">
    <property type="entry name" value="ARGININE-HYDROXYLASE NDUFAF5, MITOCHONDRIAL"/>
    <property type="match status" value="1"/>
</dbReference>
<keyword evidence="1 4" id="KW-0489">Methyltransferase</keyword>
<evidence type="ECO:0000256" key="1">
    <source>
        <dbReference type="ARBA" id="ARBA00022603"/>
    </source>
</evidence>
<sequence>MNTLPLFDRSLMRKRYLRAIANGYERFLLDYAIADLGERLSVITRRFKNAADVGTVLPEAGRFLKEAGIVEELVHLTPVASETSVGIKQIEGDEEALPFGAQEFDLVISLLALQSANDLPGALIQISRSLVPDGLFLGCMLGGNTLTELRQVLMQAEAEIEGGISPRVAPFVEIRDAGALMQRAGFALPVVDCEPLTVRYSSMFNLMHDLRAMGLTNIMTERRKVPFKRQTLMRAAELYAEQFADPDGRLRATFDLVWLLGWAPHESQQKPMRPGSAKMRLADALKVKDV</sequence>
<evidence type="ECO:0000259" key="3">
    <source>
        <dbReference type="Pfam" id="PF08241"/>
    </source>
</evidence>
<gene>
    <name evidence="4" type="ORF">WJT86_11460</name>
</gene>
<keyword evidence="2" id="KW-0808">Transferase</keyword>
<dbReference type="Pfam" id="PF08241">
    <property type="entry name" value="Methyltransf_11"/>
    <property type="match status" value="1"/>
</dbReference>
<organism evidence="4 5">
    <name type="scientific">Hohaiivirga grylli</name>
    <dbReference type="NCBI Taxonomy" id="3133970"/>
    <lineage>
        <taxon>Bacteria</taxon>
        <taxon>Pseudomonadati</taxon>
        <taxon>Pseudomonadota</taxon>
        <taxon>Alphaproteobacteria</taxon>
        <taxon>Hyphomicrobiales</taxon>
        <taxon>Methylobacteriaceae</taxon>
        <taxon>Hohaiivirga</taxon>
    </lineage>
</organism>